<sequence length="177" mass="19803">MVKQNLHDHRLIDPDASKRTAWAPAALIQADKASFYNCSFISLQDTLTDFKECQIHTMLDKIGGGGYITAQGRDNPNDSTGFVFKDCDIFGTGPGAPTEHMQRVLFASTYMENVINPEGWPAWHPSGSVLVMGCTGLEANMTHRVEWEKQSPPEEVAYWTNTASFIDQDGWLERQPH</sequence>
<gene>
    <name evidence="9" type="ORF">DVH24_030208</name>
</gene>
<dbReference type="PANTHER" id="PTHR31321">
    <property type="entry name" value="ACYL-COA THIOESTER HYDROLASE YBHC-RELATED"/>
    <property type="match status" value="1"/>
</dbReference>
<evidence type="ECO:0000256" key="3">
    <source>
        <dbReference type="ARBA" id="ARBA00008891"/>
    </source>
</evidence>
<evidence type="ECO:0000313" key="10">
    <source>
        <dbReference type="Proteomes" id="UP000290289"/>
    </source>
</evidence>
<dbReference type="InterPro" id="IPR000070">
    <property type="entry name" value="Pectinesterase_cat"/>
</dbReference>
<evidence type="ECO:0000256" key="2">
    <source>
        <dbReference type="ARBA" id="ARBA00005184"/>
    </source>
</evidence>
<comment type="similarity">
    <text evidence="3">Belongs to the pectinesterase family.</text>
</comment>
<comment type="caution">
    <text evidence="9">The sequence shown here is derived from an EMBL/GenBank/DDBJ whole genome shotgun (WGS) entry which is preliminary data.</text>
</comment>
<feature type="domain" description="Pectinesterase catalytic" evidence="8">
    <location>
        <begin position="50"/>
        <end position="166"/>
    </location>
</feature>
<comment type="subcellular location">
    <subcellularLocation>
        <location evidence="1">Secreted</location>
        <location evidence="1">Cell wall</location>
    </subcellularLocation>
</comment>
<dbReference type="InterPro" id="IPR011050">
    <property type="entry name" value="Pectin_lyase_fold/virulence"/>
</dbReference>
<dbReference type="EMBL" id="RDQH01000341">
    <property type="protein sequence ID" value="RXH75487.1"/>
    <property type="molecule type" value="Genomic_DNA"/>
</dbReference>
<dbReference type="AlphaFoldDB" id="A0A498I0T9"/>
<evidence type="ECO:0000256" key="5">
    <source>
        <dbReference type="ARBA" id="ARBA00022512"/>
    </source>
</evidence>
<dbReference type="InterPro" id="IPR012334">
    <property type="entry name" value="Pectin_lyas_fold"/>
</dbReference>
<dbReference type="Proteomes" id="UP000290289">
    <property type="component" value="Chromosome 15"/>
</dbReference>
<keyword evidence="6" id="KW-0378">Hydrolase</keyword>
<evidence type="ECO:0000259" key="8">
    <source>
        <dbReference type="Pfam" id="PF01095"/>
    </source>
</evidence>
<dbReference type="SUPFAM" id="SSF51126">
    <property type="entry name" value="Pectin lyase-like"/>
    <property type="match status" value="1"/>
</dbReference>
<evidence type="ECO:0000256" key="1">
    <source>
        <dbReference type="ARBA" id="ARBA00004191"/>
    </source>
</evidence>
<comment type="pathway">
    <text evidence="2">Glycan metabolism; pectin degradation; 2-dehydro-3-deoxy-D-gluconate from pectin: step 1/5.</text>
</comment>
<evidence type="ECO:0000256" key="7">
    <source>
        <dbReference type="ARBA" id="ARBA00023085"/>
    </source>
</evidence>
<dbReference type="GO" id="GO:0030599">
    <property type="term" value="F:pectinesterase activity"/>
    <property type="evidence" value="ECO:0007669"/>
    <property type="project" value="UniProtKB-EC"/>
</dbReference>
<dbReference type="UniPathway" id="UPA00545">
    <property type="reaction ID" value="UER00823"/>
</dbReference>
<dbReference type="EC" id="3.1.1.11" evidence="4"/>
<evidence type="ECO:0000313" key="9">
    <source>
        <dbReference type="EMBL" id="RXH75487.1"/>
    </source>
</evidence>
<evidence type="ECO:0000256" key="4">
    <source>
        <dbReference type="ARBA" id="ARBA00013229"/>
    </source>
</evidence>
<keyword evidence="10" id="KW-1185">Reference proteome</keyword>
<dbReference type="GO" id="GO:0045490">
    <property type="term" value="P:pectin catabolic process"/>
    <property type="evidence" value="ECO:0007669"/>
    <property type="project" value="UniProtKB-UniPathway"/>
</dbReference>
<dbReference type="GO" id="GO:0042545">
    <property type="term" value="P:cell wall modification"/>
    <property type="evidence" value="ECO:0007669"/>
    <property type="project" value="InterPro"/>
</dbReference>
<dbReference type="STRING" id="3750.A0A498I0T9"/>
<dbReference type="PANTHER" id="PTHR31321:SF85">
    <property type="entry name" value="PECTINESTERASE CATALYTIC DOMAIN-CONTAINING PROTEIN"/>
    <property type="match status" value="1"/>
</dbReference>
<dbReference type="Gene3D" id="2.160.20.10">
    <property type="entry name" value="Single-stranded right-handed beta-helix, Pectin lyase-like"/>
    <property type="match status" value="2"/>
</dbReference>
<evidence type="ECO:0000256" key="6">
    <source>
        <dbReference type="ARBA" id="ARBA00022801"/>
    </source>
</evidence>
<name>A0A498I0T9_MALDO</name>
<reference evidence="9 10" key="1">
    <citation type="submission" date="2018-10" db="EMBL/GenBank/DDBJ databases">
        <title>A high-quality apple genome assembly.</title>
        <authorList>
            <person name="Hu J."/>
        </authorList>
    </citation>
    <scope>NUCLEOTIDE SEQUENCE [LARGE SCALE GENOMIC DNA]</scope>
    <source>
        <strain evidence="10">cv. HFTH1</strain>
        <tissue evidence="9">Young leaf</tissue>
    </source>
</reference>
<accession>A0A498I0T9</accession>
<protein>
    <recommendedName>
        <fullName evidence="4">pectinesterase</fullName>
        <ecNumber evidence="4">3.1.1.11</ecNumber>
    </recommendedName>
</protein>
<keyword evidence="5" id="KW-0964">Secreted</keyword>
<dbReference type="Pfam" id="PF01095">
    <property type="entry name" value="Pectinesterase"/>
    <property type="match status" value="1"/>
</dbReference>
<organism evidence="9 10">
    <name type="scientific">Malus domestica</name>
    <name type="common">Apple</name>
    <name type="synonym">Pyrus malus</name>
    <dbReference type="NCBI Taxonomy" id="3750"/>
    <lineage>
        <taxon>Eukaryota</taxon>
        <taxon>Viridiplantae</taxon>
        <taxon>Streptophyta</taxon>
        <taxon>Embryophyta</taxon>
        <taxon>Tracheophyta</taxon>
        <taxon>Spermatophyta</taxon>
        <taxon>Magnoliopsida</taxon>
        <taxon>eudicotyledons</taxon>
        <taxon>Gunneridae</taxon>
        <taxon>Pentapetalae</taxon>
        <taxon>rosids</taxon>
        <taxon>fabids</taxon>
        <taxon>Rosales</taxon>
        <taxon>Rosaceae</taxon>
        <taxon>Amygdaloideae</taxon>
        <taxon>Maleae</taxon>
        <taxon>Malus</taxon>
    </lineage>
</organism>
<keyword evidence="5" id="KW-0134">Cell wall</keyword>
<proteinExistence type="inferred from homology"/>
<keyword evidence="7" id="KW-0063">Aspartyl esterase</keyword>